<keyword evidence="1" id="KW-0472">Membrane</keyword>
<dbReference type="InterPro" id="IPR011989">
    <property type="entry name" value="ARM-like"/>
</dbReference>
<protein>
    <submittedName>
        <fullName evidence="2">Uncharacterized protein</fullName>
    </submittedName>
</protein>
<dbReference type="KEGG" id="eiv:EIN_428160"/>
<evidence type="ECO:0000313" key="2">
    <source>
        <dbReference type="EMBL" id="ELP95140.1"/>
    </source>
</evidence>
<dbReference type="RefSeq" id="XP_004261911.1">
    <property type="nucleotide sequence ID" value="XM_004261863.1"/>
</dbReference>
<organism evidence="2 3">
    <name type="scientific">Entamoeba invadens IP1</name>
    <dbReference type="NCBI Taxonomy" id="370355"/>
    <lineage>
        <taxon>Eukaryota</taxon>
        <taxon>Amoebozoa</taxon>
        <taxon>Evosea</taxon>
        <taxon>Archamoebae</taxon>
        <taxon>Mastigamoebida</taxon>
        <taxon>Entamoebidae</taxon>
        <taxon>Entamoeba</taxon>
    </lineage>
</organism>
<dbReference type="InterPro" id="IPR016024">
    <property type="entry name" value="ARM-type_fold"/>
</dbReference>
<feature type="transmembrane region" description="Helical" evidence="1">
    <location>
        <begin position="327"/>
        <end position="345"/>
    </location>
</feature>
<keyword evidence="1" id="KW-0812">Transmembrane</keyword>
<gene>
    <name evidence="2" type="ORF">EIN_428160</name>
</gene>
<dbReference type="Proteomes" id="UP000014680">
    <property type="component" value="Unassembled WGS sequence"/>
</dbReference>
<sequence>MSYRKSPSFQEVCASSSQTIVPIRQSRRENILRSRRMIQEPSLTNFSVKVDMKDLYQISEDLHNNRDVEMCVKKVKYLCHKTGYKCLDAMMDLKIFSDLFRVLVDPNSSCVTVAFILWIFFNMATINDVYAIYLKKNNIHNICLLYMQSTDLTVRMNSLSLLATFTKVDHFFSLEETVNVFIPKLVSTLNTFKETEMVEAVATCLEAITRTFVIPLEYLSQLLSLFFLLPNYPDNFLASLSNLVMQKPNHKTLLSKPNLLETIASELDGVQSTVSQSALNFLIDVSVLKQKYAQKLMDQNVLETVTQAFKESCRLFDDNKSLSFCNYFILFGNLCLMGFRAVAVLRSYNIFSYIFQETTQPNMFSDTDLPQLIFLFNNAFQMSSEEDKEYLICQQLYYIYLNYLKLPDVDSNSVTTALITLKNFMDFSEENEMGTNHYFIESGLHDIVEELSGNHVKKVSDIASCILGVHGDEDDDDIL</sequence>
<dbReference type="OrthoDB" id="29145at2759"/>
<dbReference type="OMA" id="FFNMATI"/>
<evidence type="ECO:0000313" key="3">
    <source>
        <dbReference type="Proteomes" id="UP000014680"/>
    </source>
</evidence>
<accession>A0A0A1UEY0</accession>
<keyword evidence="1" id="KW-1133">Transmembrane helix</keyword>
<keyword evidence="3" id="KW-1185">Reference proteome</keyword>
<dbReference type="Gene3D" id="1.25.10.10">
    <property type="entry name" value="Leucine-rich Repeat Variant"/>
    <property type="match status" value="1"/>
</dbReference>
<reference evidence="2 3" key="1">
    <citation type="submission" date="2012-10" db="EMBL/GenBank/DDBJ databases">
        <authorList>
            <person name="Zafar N."/>
            <person name="Inman J."/>
            <person name="Hall N."/>
            <person name="Lorenzi H."/>
            <person name="Caler E."/>
        </authorList>
    </citation>
    <scope>NUCLEOTIDE SEQUENCE [LARGE SCALE GENOMIC DNA]</scope>
    <source>
        <strain evidence="2 3">IP1</strain>
    </source>
</reference>
<name>A0A0A1UEY0_ENTIV</name>
<dbReference type="AlphaFoldDB" id="A0A0A1UEY0"/>
<dbReference type="GeneID" id="14894212"/>
<proteinExistence type="predicted"/>
<dbReference type="VEuPathDB" id="AmoebaDB:EIN_428160"/>
<dbReference type="EMBL" id="KB206168">
    <property type="protein sequence ID" value="ELP95140.1"/>
    <property type="molecule type" value="Genomic_DNA"/>
</dbReference>
<dbReference type="SUPFAM" id="SSF48371">
    <property type="entry name" value="ARM repeat"/>
    <property type="match status" value="1"/>
</dbReference>
<evidence type="ECO:0000256" key="1">
    <source>
        <dbReference type="SAM" id="Phobius"/>
    </source>
</evidence>